<dbReference type="Gene3D" id="2.60.120.260">
    <property type="entry name" value="Galactose-binding domain-like"/>
    <property type="match status" value="1"/>
</dbReference>
<evidence type="ECO:0000256" key="1">
    <source>
        <dbReference type="ARBA" id="ARBA00000123"/>
    </source>
</evidence>
<dbReference type="SUPFAM" id="SSF49785">
    <property type="entry name" value="Galactose-binding domain-like"/>
    <property type="match status" value="1"/>
</dbReference>
<dbReference type="InterPro" id="IPR008979">
    <property type="entry name" value="Galactose-bd-like_sf"/>
</dbReference>
<dbReference type="InterPro" id="IPR000383">
    <property type="entry name" value="Xaa-Pro-like_dom"/>
</dbReference>
<evidence type="ECO:0000256" key="2">
    <source>
        <dbReference type="ARBA" id="ARBA00010819"/>
    </source>
</evidence>
<evidence type="ECO:0000256" key="3">
    <source>
        <dbReference type="ARBA" id="ARBA00012463"/>
    </source>
</evidence>
<comment type="catalytic activity">
    <reaction evidence="1">
        <text>Hydrolyzes Xaa-Pro-|- bonds to release unblocked, N-terminal dipeptides from substrates including Ala-Pro-|-p-nitroanilide and (sequentially) Tyr-Pro-|-Phe-Pro-|-Gly-Pro-|-Ile.</text>
        <dbReference type="EC" id="3.4.14.11"/>
    </reaction>
</comment>
<dbReference type="InterPro" id="IPR013736">
    <property type="entry name" value="Xaa-Pro_dipept_C"/>
</dbReference>
<feature type="region of interest" description="Disordered" evidence="9">
    <location>
        <begin position="388"/>
        <end position="407"/>
    </location>
</feature>
<gene>
    <name evidence="12" type="ORF">JIG36_35195</name>
</gene>
<evidence type="ECO:0000256" key="4">
    <source>
        <dbReference type="ARBA" id="ARBA00022438"/>
    </source>
</evidence>
<evidence type="ECO:0000256" key="5">
    <source>
        <dbReference type="ARBA" id="ARBA00022670"/>
    </source>
</evidence>
<keyword evidence="10" id="KW-0732">Signal</keyword>
<evidence type="ECO:0000313" key="13">
    <source>
        <dbReference type="Proteomes" id="UP000632138"/>
    </source>
</evidence>
<dbReference type="Pfam" id="PF08530">
    <property type="entry name" value="PepX_C"/>
    <property type="match status" value="1"/>
</dbReference>
<evidence type="ECO:0000256" key="7">
    <source>
        <dbReference type="ARBA" id="ARBA00022825"/>
    </source>
</evidence>
<feature type="domain" description="Xaa-Pro dipeptidyl-peptidase C-terminal" evidence="11">
    <location>
        <begin position="347"/>
        <end position="551"/>
    </location>
</feature>
<sequence length="556" mass="60166">MWASVLTLAVIGLPALPGSPAAAAPAAENVVEDVWVETPLDSDGDGVRDRVHLNITRPAGARVGSIVFPTPYAGSGPDVPYPSVDVDRLPQETKTAVGARSARLADAALSAQRRQQGAWKHYAERGYAMIAMDSLGTNLSTGCPDTGGNDETAAMRAVVDWLDGKGRAFDTAGKTVAASWSVRRVAMYGVSYNGTLPIMAAITGRSALKTIIPISAVTSWYDYYRANGLVVAPGGWQGEDLDVMAKYILTRANPEVCASAMDELTRIQDRVTGDYSRVWAERDYTARAGNIRASVFVSQGLRDWNVKTQQGIQFWQALGRAGVDRKLWLYEGGHGSPSSQEFNDAVDRWIDHYIYGADNGIDREAPVTLEDGDGNVIERTTSWPVPGSRKTVVPLATGPARTDTFTDNGRTRTAEELIAGDPADRLVYRLPVLTRDVRLSGTPYVKLKVSVDNRTAANLTALLVDFGPGGAEPVVVTRGWTDPQNRVSRSWSQPVAPGKAYGIRWNMQPQEHVFRAGHQIGVAVISTDYDYTLRPLPGTRLSVDPTASSIELPLVR</sequence>
<organism evidence="12 13">
    <name type="scientific">Paractinoplanes ovalisporus</name>
    <dbReference type="NCBI Taxonomy" id="2810368"/>
    <lineage>
        <taxon>Bacteria</taxon>
        <taxon>Bacillati</taxon>
        <taxon>Actinomycetota</taxon>
        <taxon>Actinomycetes</taxon>
        <taxon>Micromonosporales</taxon>
        <taxon>Micromonosporaceae</taxon>
        <taxon>Paractinoplanes</taxon>
    </lineage>
</organism>
<evidence type="ECO:0000259" key="11">
    <source>
        <dbReference type="SMART" id="SM00939"/>
    </source>
</evidence>
<proteinExistence type="inferred from homology"/>
<evidence type="ECO:0000256" key="10">
    <source>
        <dbReference type="SAM" id="SignalP"/>
    </source>
</evidence>
<dbReference type="Gene3D" id="3.40.50.1820">
    <property type="entry name" value="alpha/beta hydrolase"/>
    <property type="match status" value="2"/>
</dbReference>
<feature type="chain" id="PRO_5046188143" description="Xaa-Pro dipeptidyl-peptidase" evidence="10">
    <location>
        <begin position="24"/>
        <end position="556"/>
    </location>
</feature>
<dbReference type="InterPro" id="IPR029058">
    <property type="entry name" value="AB_hydrolase_fold"/>
</dbReference>
<keyword evidence="13" id="KW-1185">Reference proteome</keyword>
<evidence type="ECO:0000256" key="9">
    <source>
        <dbReference type="SAM" id="MobiDB-lite"/>
    </source>
</evidence>
<dbReference type="InterPro" id="IPR008252">
    <property type="entry name" value="Pept_S15_Xpro"/>
</dbReference>
<evidence type="ECO:0000313" key="12">
    <source>
        <dbReference type="EMBL" id="MBM2620760.1"/>
    </source>
</evidence>
<comment type="caution">
    <text evidence="12">The sequence shown here is derived from an EMBL/GenBank/DDBJ whole genome shotgun (WGS) entry which is preliminary data.</text>
</comment>
<name>A0ABS2ALP5_9ACTN</name>
<keyword evidence="5" id="KW-0645">Protease</keyword>
<dbReference type="SUPFAM" id="SSF53474">
    <property type="entry name" value="alpha/beta-Hydrolases"/>
    <property type="match status" value="1"/>
</dbReference>
<keyword evidence="7" id="KW-0720">Serine protease</keyword>
<evidence type="ECO:0000256" key="8">
    <source>
        <dbReference type="ARBA" id="ARBA00030045"/>
    </source>
</evidence>
<dbReference type="EC" id="3.4.14.11" evidence="3"/>
<dbReference type="Proteomes" id="UP000632138">
    <property type="component" value="Unassembled WGS sequence"/>
</dbReference>
<dbReference type="EMBL" id="JAENHP010000016">
    <property type="protein sequence ID" value="MBM2620760.1"/>
    <property type="molecule type" value="Genomic_DNA"/>
</dbReference>
<protein>
    <recommendedName>
        <fullName evidence="3">Xaa-Pro dipeptidyl-peptidase</fullName>
        <ecNumber evidence="3">3.4.14.11</ecNumber>
    </recommendedName>
    <alternativeName>
        <fullName evidence="8">X-prolyl-dipeptidyl aminopeptidase</fullName>
    </alternativeName>
</protein>
<dbReference type="PRINTS" id="PR00923">
    <property type="entry name" value="LACTOPTASE"/>
</dbReference>
<dbReference type="Pfam" id="PF02129">
    <property type="entry name" value="Peptidase_S15"/>
    <property type="match status" value="1"/>
</dbReference>
<evidence type="ECO:0000256" key="6">
    <source>
        <dbReference type="ARBA" id="ARBA00022801"/>
    </source>
</evidence>
<comment type="similarity">
    <text evidence="2">Belongs to the peptidase S15 family.</text>
</comment>
<dbReference type="SMART" id="SM00939">
    <property type="entry name" value="PepX_C"/>
    <property type="match status" value="1"/>
</dbReference>
<accession>A0ABS2ALP5</accession>
<feature type="signal peptide" evidence="10">
    <location>
        <begin position="1"/>
        <end position="23"/>
    </location>
</feature>
<keyword evidence="6" id="KW-0378">Hydrolase</keyword>
<reference evidence="12 13" key="1">
    <citation type="submission" date="2021-01" db="EMBL/GenBank/DDBJ databases">
        <title>Actinoplanes sp. nov. LDG1-06 isolated from lichen.</title>
        <authorList>
            <person name="Saeng-In P."/>
            <person name="Phongsopitanun W."/>
            <person name="Kanchanasin P."/>
            <person name="Yuki M."/>
            <person name="Kudo T."/>
            <person name="Ohkuma M."/>
            <person name="Tanasupawat S."/>
        </authorList>
    </citation>
    <scope>NUCLEOTIDE SEQUENCE [LARGE SCALE GENOMIC DNA]</scope>
    <source>
        <strain evidence="12 13">LDG1-06</strain>
    </source>
</reference>
<keyword evidence="4" id="KW-0031">Aminopeptidase</keyword>